<proteinExistence type="predicted"/>
<reference evidence="2 3" key="1">
    <citation type="journal article" date="2010" name="Science">
        <title>Pathogenicity determinants in smut fungi revealed by genome comparison.</title>
        <authorList>
            <person name="Schirawski J."/>
            <person name="Mannhaupt G."/>
            <person name="Muench K."/>
            <person name="Brefort T."/>
            <person name="Schipper K."/>
            <person name="Doehlemann G."/>
            <person name="Di Stasio M."/>
            <person name="Roessel N."/>
            <person name="Mendoza-Mendoza A."/>
            <person name="Pester D."/>
            <person name="Mueller O."/>
            <person name="Winterberg B."/>
            <person name="Meyer E."/>
            <person name="Ghareeb H."/>
            <person name="Wollenberg T."/>
            <person name="Muensterkoetter M."/>
            <person name="Wong P."/>
            <person name="Walter M."/>
            <person name="Stukenbrock E."/>
            <person name="Gueldener U."/>
            <person name="Kahmann R."/>
        </authorList>
    </citation>
    <scope>NUCLEOTIDE SEQUENCE [LARGE SCALE GENOMIC DNA]</scope>
    <source>
        <strain evidence="3">SRZ2</strain>
    </source>
</reference>
<protein>
    <submittedName>
        <fullName evidence="2">Uncharacterized protein</fullName>
    </submittedName>
</protein>
<feature type="compositionally biased region" description="Acidic residues" evidence="1">
    <location>
        <begin position="431"/>
        <end position="440"/>
    </location>
</feature>
<feature type="compositionally biased region" description="Basic and acidic residues" evidence="1">
    <location>
        <begin position="295"/>
        <end position="310"/>
    </location>
</feature>
<name>E7A0B4_SPORE</name>
<sequence length="515" mass="57336">MEKGYIFHPPPFLGSGFRQNHQIRTLKTNSLPFLSSHRSLYPSSSHASPSVSLLTSRAATSFARNHLDSHRRRHLRKCWDCLHVCLQRGEWGLAVKFLKVILGAHEWASDVGWRLALVVLACTDAGGAREGSHSGGARRLAYLQQLDLNASAPFKAAHTTAHLVTEYIAANRLNDAIELLEQRVNVYPYKSQPQLHTLLGMLYVFVGVSSLFNARRGDAAEVELKALDRTTKSKARLCFETAIQVTESWRRSEMGKRQRIWGMHVKDVQADGERVSAKRGRVWGRDVVQDDDWPTEEHPDVKRARRRLDGEESETEEVASDVSSASGSVWSDNGASSSSDDDDTEQERGRSRTPTHLNHVDADAEEAAEDPQPPPAPSKGHKAWAASWPAVAPFYAPAPPLAHHIALHFLALLGAPSTTVYSSSAAPRAAEEEDGEDSDSGEGVVDGIQLTREEAELRLRRILFEGEPEEGAGGARERERERARVKVKREKRRDGRDGRGKKMHSSRTHSKRDRF</sequence>
<dbReference type="OrthoDB" id="2159786at2759"/>
<feature type="region of interest" description="Disordered" evidence="1">
    <location>
        <begin position="424"/>
        <end position="448"/>
    </location>
</feature>
<dbReference type="EMBL" id="FQ311471">
    <property type="protein sequence ID" value="CBQ72921.1"/>
    <property type="molecule type" value="Genomic_DNA"/>
</dbReference>
<dbReference type="HOGENOM" id="CLU_529109_0_0_1"/>
<feature type="compositionally biased region" description="Low complexity" evidence="1">
    <location>
        <begin position="320"/>
        <end position="338"/>
    </location>
</feature>
<evidence type="ECO:0000256" key="1">
    <source>
        <dbReference type="SAM" id="MobiDB-lite"/>
    </source>
</evidence>
<keyword evidence="3" id="KW-1185">Reference proteome</keyword>
<evidence type="ECO:0000313" key="2">
    <source>
        <dbReference type="EMBL" id="CBQ72921.1"/>
    </source>
</evidence>
<feature type="compositionally biased region" description="Basic residues" evidence="1">
    <location>
        <begin position="501"/>
        <end position="515"/>
    </location>
</feature>
<organism evidence="2 3">
    <name type="scientific">Sporisorium reilianum (strain SRZ2)</name>
    <name type="common">Maize head smut fungus</name>
    <dbReference type="NCBI Taxonomy" id="999809"/>
    <lineage>
        <taxon>Eukaryota</taxon>
        <taxon>Fungi</taxon>
        <taxon>Dikarya</taxon>
        <taxon>Basidiomycota</taxon>
        <taxon>Ustilaginomycotina</taxon>
        <taxon>Ustilaginomycetes</taxon>
        <taxon>Ustilaginales</taxon>
        <taxon>Ustilaginaceae</taxon>
        <taxon>Sporisorium</taxon>
    </lineage>
</organism>
<gene>
    <name evidence="2" type="ORF">sr11015</name>
</gene>
<dbReference type="Proteomes" id="UP000008867">
    <property type="component" value="Chromosome 6"/>
</dbReference>
<dbReference type="eggNOG" id="ENOG502S8YE">
    <property type="taxonomic scope" value="Eukaryota"/>
</dbReference>
<feature type="region of interest" description="Disordered" evidence="1">
    <location>
        <begin position="463"/>
        <end position="515"/>
    </location>
</feature>
<feature type="compositionally biased region" description="Basic and acidic residues" evidence="1">
    <location>
        <begin position="475"/>
        <end position="484"/>
    </location>
</feature>
<dbReference type="VEuPathDB" id="FungiDB:sr11015"/>
<dbReference type="AlphaFoldDB" id="E7A0B4"/>
<evidence type="ECO:0000313" key="3">
    <source>
        <dbReference type="Proteomes" id="UP000008867"/>
    </source>
</evidence>
<accession>E7A0B4</accession>
<feature type="region of interest" description="Disordered" evidence="1">
    <location>
        <begin position="290"/>
        <end position="382"/>
    </location>
</feature>